<dbReference type="EMBL" id="AB972419">
    <property type="protein sequence ID" value="BAQ02223.1"/>
    <property type="molecule type" value="Genomic_DNA"/>
</dbReference>
<feature type="domain" description="Glycosyltransferase 2-like" evidence="1">
    <location>
        <begin position="11"/>
        <end position="175"/>
    </location>
</feature>
<dbReference type="Gene3D" id="3.90.550.10">
    <property type="entry name" value="Spore Coat Polysaccharide Biosynthesis Protein SpsA, Chain A"/>
    <property type="match status" value="1"/>
</dbReference>
<dbReference type="InterPro" id="IPR029044">
    <property type="entry name" value="Nucleotide-diphossugar_trans"/>
</dbReference>
<dbReference type="EMBL" id="DQ676934">
    <property type="protein sequence ID" value="ABG81805.1"/>
    <property type="molecule type" value="Genomic_DNA"/>
</dbReference>
<dbReference type="EMBL" id="AB812082">
    <property type="protein sequence ID" value="BAQ02067.1"/>
    <property type="molecule type" value="Genomic_DNA"/>
</dbReference>
<evidence type="ECO:0000259" key="1">
    <source>
        <dbReference type="Pfam" id="PF00535"/>
    </source>
</evidence>
<dbReference type="Pfam" id="PF00535">
    <property type="entry name" value="Glycos_transf_2"/>
    <property type="match status" value="1"/>
</dbReference>
<evidence type="ECO:0000313" key="3">
    <source>
        <dbReference type="EMBL" id="ABG81805.1"/>
    </source>
</evidence>
<name>A3E2C6_ECOLX</name>
<reference evidence="2" key="1">
    <citation type="journal article" date="2007" name="J. Med. Microbiol.">
        <title>Relationship between O-antigen subtypes, bacterial surface structures and O-antigen gene clusters in Escherichia coli O123 strains carrying genes for Shiga toxins and intimin.</title>
        <authorList>
            <person name="Beutin L."/>
            <person name="Wang Q."/>
            <person name="Naumann D."/>
            <person name="Han W."/>
            <person name="Krause G."/>
            <person name="Leomil L."/>
            <person name="Wang L."/>
            <person name="Feng L."/>
        </authorList>
    </citation>
    <scope>NUCLEOTIDE SEQUENCE</scope>
    <source>
        <strain evidence="2">43w</strain>
        <strain evidence="3">CB9827</strain>
    </source>
</reference>
<protein>
    <submittedName>
        <fullName evidence="4">Glycosyl transferase family 2</fullName>
    </submittedName>
    <submittedName>
        <fullName evidence="5">Putative glycosyltransferase</fullName>
    </submittedName>
    <submittedName>
        <fullName evidence="2">WfbE</fullName>
    </submittedName>
</protein>
<dbReference type="PANTHER" id="PTHR22916:SF3">
    <property type="entry name" value="UDP-GLCNAC:BETAGAL BETA-1,3-N-ACETYLGLUCOSAMINYLTRANSFERASE-LIKE PROTEIN 1"/>
    <property type="match status" value="1"/>
</dbReference>
<dbReference type="EMBL" id="DQ676933">
    <property type="protein sequence ID" value="ABG81789.1"/>
    <property type="molecule type" value="Genomic_DNA"/>
</dbReference>
<gene>
    <name evidence="2" type="primary">wfbE</name>
</gene>
<proteinExistence type="predicted"/>
<dbReference type="AlphaFoldDB" id="A3E2C6"/>
<reference evidence="5" key="2">
    <citation type="journal article" date="2014" name="DNA Res.">
        <title>A complete view of the genetic diversity of the Escherichia coli O-antigen biosynthesis gene cluster.</title>
        <authorList>
            <person name="Iguchi A."/>
            <person name="Iyoda S."/>
            <person name="Kikuchi T."/>
            <person name="Ogura Y."/>
            <person name="Katsura K."/>
            <person name="Ohnishi M."/>
            <person name="Hayashi T."/>
            <person name="Thomson N.R."/>
        </authorList>
    </citation>
    <scope>NUCLEOTIDE SEQUENCE</scope>
    <source>
        <strain evidence="5">182-02</strain>
        <strain evidence="6">43w</strain>
    </source>
</reference>
<evidence type="ECO:0000313" key="6">
    <source>
        <dbReference type="EMBL" id="BAQ02223.1"/>
    </source>
</evidence>
<organism evidence="2">
    <name type="scientific">Escherichia coli</name>
    <dbReference type="NCBI Taxonomy" id="562"/>
    <lineage>
        <taxon>Bacteria</taxon>
        <taxon>Pseudomonadati</taxon>
        <taxon>Pseudomonadota</taxon>
        <taxon>Gammaproteobacteria</taxon>
        <taxon>Enterobacterales</taxon>
        <taxon>Enterobacteriaceae</taxon>
        <taxon>Escherichia</taxon>
    </lineage>
</organism>
<dbReference type="SUPFAM" id="SSF53448">
    <property type="entry name" value="Nucleotide-diphospho-sugar transferases"/>
    <property type="match status" value="1"/>
</dbReference>
<evidence type="ECO:0000313" key="4">
    <source>
        <dbReference type="EMBL" id="AJR19429.1"/>
    </source>
</evidence>
<dbReference type="PANTHER" id="PTHR22916">
    <property type="entry name" value="GLYCOSYLTRANSFERASE"/>
    <property type="match status" value="1"/>
</dbReference>
<keyword evidence="4" id="KW-0808">Transferase</keyword>
<reference evidence="4" key="3">
    <citation type="submission" date="2015-01" db="EMBL/GenBank/DDBJ databases">
        <authorList>
            <person name="Xiang T."/>
            <person name="Song Y."/>
            <person name="Huang L."/>
            <person name="Wang B."/>
            <person name="Wu P."/>
        </authorList>
    </citation>
    <scope>NUCLEOTIDE SEQUENCE</scope>
    <source>
        <strain evidence="4">SSI 81934</strain>
    </source>
</reference>
<sequence>MNVSMSDIKVSVCIISFNQQNYIRQCLDGVFSQKTNFEYEVIIRDDCSTDNTYLTIMEYIDTLDEEKKKNIKITVLDGTKNIGANNNFIETFKTSVGQWLAICEGDDYWCDQGKLQKQYDYAISHSDCSLVVHPALISENNVIRKTSWACMNKTINQLSDVIRAKGQFSPTGSYFFKREILNVLPLWFSTAPVGDYYMEIFATSLGSCHTIPDAMSVYRINSTGSWSDLLKKDRNGQRIINTYLSQLEYLDKLAEIFPSCVDDITIKRSHAQYAAAMGYLANGDYTNFRILMDKSDTNGWYDNMHSIFYYLRNSRALSMLMFRFKPAIKSAVMWGRRVFNN</sequence>
<accession>A3E2C6</accession>
<reference evidence="4" key="4">
    <citation type="journal article" date="2016" name="PLoS ONE">
        <title>Comparison of O-Antigen Gene Clusters of All O-Serogroups of Escherichia coli and Proposal for Adopting a New Nomenclature for O-Typing.</title>
        <authorList>
            <person name="DebRoy C."/>
            <person name="Fratamico P.M."/>
            <person name="Yan X."/>
            <person name="Baranzoni G."/>
            <person name="Liu Y."/>
            <person name="Needleman D.S."/>
            <person name="Tebbs R."/>
            <person name="O'Connell C.D."/>
            <person name="Allred A."/>
            <person name="Swimley M."/>
            <person name="Mwangi M."/>
            <person name="Kapur V."/>
            <person name="Raygoza Garay J.A."/>
            <person name="Roberts E.L."/>
            <person name="Katani R."/>
        </authorList>
    </citation>
    <scope>NUCLEOTIDE SEQUENCE</scope>
    <source>
        <strain evidence="4">SSI 81934</strain>
    </source>
</reference>
<dbReference type="EMBL" id="KP710595">
    <property type="protein sequence ID" value="AJR19429.1"/>
    <property type="molecule type" value="Genomic_DNA"/>
</dbReference>
<dbReference type="CAZy" id="GT2">
    <property type="family name" value="Glycosyltransferase Family 2"/>
</dbReference>
<dbReference type="InterPro" id="IPR001173">
    <property type="entry name" value="Glyco_trans_2-like"/>
</dbReference>
<evidence type="ECO:0000313" key="2">
    <source>
        <dbReference type="EMBL" id="ABG81789.1"/>
    </source>
</evidence>
<evidence type="ECO:0000313" key="5">
    <source>
        <dbReference type="EMBL" id="BAQ02067.1"/>
    </source>
</evidence>
<dbReference type="GO" id="GO:0016758">
    <property type="term" value="F:hexosyltransferase activity"/>
    <property type="evidence" value="ECO:0007669"/>
    <property type="project" value="UniProtKB-ARBA"/>
</dbReference>